<name>B4DW03_HUMAN</name>
<dbReference type="PeptideAtlas" id="B4DW03"/>
<dbReference type="EMBL" id="AK301314">
    <property type="protein sequence ID" value="BAG62865.1"/>
    <property type="molecule type" value="mRNA"/>
</dbReference>
<protein>
    <submittedName>
        <fullName evidence="1">cDNA FLJ50255</fullName>
    </submittedName>
</protein>
<reference evidence="1" key="1">
    <citation type="submission" date="2007-10" db="EMBL/GenBank/DDBJ databases">
        <title>NEDO human cDNA sequencing project focused on splicing variants.</title>
        <authorList>
            <person name="Wakamatsu A."/>
            <person name="Yamamoto J."/>
            <person name="Kimura K."/>
            <person name="Ishii S."/>
            <person name="Watanabe K."/>
            <person name="Sugiyama A."/>
            <person name="Murakawa K."/>
            <person name="Kaida T."/>
            <person name="Tsuchiya K."/>
            <person name="Fukuzumi Y."/>
            <person name="Kumagai A."/>
            <person name="Oishi Y."/>
            <person name="Yamamoto S."/>
            <person name="Ono Y."/>
            <person name="Komori Y."/>
            <person name="Yamazaki M."/>
            <person name="Kisu Y."/>
            <person name="Nishikawa T."/>
            <person name="Sugano S."/>
            <person name="Nomura N."/>
            <person name="Isogai T."/>
        </authorList>
    </citation>
    <scope>NUCLEOTIDE SEQUENCE</scope>
    <source>
        <tissue evidence="1">Stomach</tissue>
    </source>
</reference>
<evidence type="ECO:0000313" key="1">
    <source>
        <dbReference type="EMBL" id="BAG62865.1"/>
    </source>
</evidence>
<dbReference type="AlphaFoldDB" id="B4DW03"/>
<sequence>MRISPGLLGSGECNLRIVYEIPFLVVQTCIPSSFAGGPASQGLKFWVCGQLCLFLGAVHKEFQFMVWASREGPECIALQSGSATIATMAGRRQSGPWGSCCMIWCVEIFLSSMTKRSSGARFSSGRGSLQNVSISLDGAWP</sequence>
<organism evidence="1">
    <name type="scientific">Homo sapiens</name>
    <name type="common">Human</name>
    <dbReference type="NCBI Taxonomy" id="9606"/>
    <lineage>
        <taxon>Eukaryota</taxon>
        <taxon>Metazoa</taxon>
        <taxon>Chordata</taxon>
        <taxon>Craniata</taxon>
        <taxon>Vertebrata</taxon>
        <taxon>Euteleostomi</taxon>
        <taxon>Mammalia</taxon>
        <taxon>Eutheria</taxon>
        <taxon>Euarchontoglires</taxon>
        <taxon>Primates</taxon>
        <taxon>Haplorrhini</taxon>
        <taxon>Catarrhini</taxon>
        <taxon>Hominidae</taxon>
        <taxon>Homo</taxon>
    </lineage>
</organism>
<proteinExistence type="evidence at transcript level"/>
<accession>B4DW03</accession>